<dbReference type="Proteomes" id="UP000762676">
    <property type="component" value="Unassembled WGS sequence"/>
</dbReference>
<comment type="caution">
    <text evidence="3">The sequence shown here is derived from an EMBL/GenBank/DDBJ whole genome shotgun (WGS) entry which is preliminary data.</text>
</comment>
<protein>
    <recommendedName>
        <fullName evidence="2">C3H1-type domain-containing protein</fullName>
    </recommendedName>
</protein>
<dbReference type="AlphaFoldDB" id="A0AAV4HX14"/>
<feature type="zinc finger region" description="C3H1-type" evidence="1">
    <location>
        <begin position="46"/>
        <end position="73"/>
    </location>
</feature>
<keyword evidence="1" id="KW-0479">Metal-binding</keyword>
<sequence>MADSGQASEGNFATAATAPVDCTSRLSQIRNSTAITNHALTPVREATPPSPCRFSLRGRCRYGCRCSQFHASTVPSQKPCKHFNEDIANSDRIASSAMY</sequence>
<evidence type="ECO:0000259" key="2">
    <source>
        <dbReference type="PROSITE" id="PS50103"/>
    </source>
</evidence>
<gene>
    <name evidence="3" type="ORF">ElyMa_004608300</name>
</gene>
<keyword evidence="1" id="KW-0862">Zinc</keyword>
<keyword evidence="1" id="KW-0863">Zinc-finger</keyword>
<proteinExistence type="predicted"/>
<keyword evidence="4" id="KW-1185">Reference proteome</keyword>
<organism evidence="3 4">
    <name type="scientific">Elysia marginata</name>
    <dbReference type="NCBI Taxonomy" id="1093978"/>
    <lineage>
        <taxon>Eukaryota</taxon>
        <taxon>Metazoa</taxon>
        <taxon>Spiralia</taxon>
        <taxon>Lophotrochozoa</taxon>
        <taxon>Mollusca</taxon>
        <taxon>Gastropoda</taxon>
        <taxon>Heterobranchia</taxon>
        <taxon>Euthyneura</taxon>
        <taxon>Panpulmonata</taxon>
        <taxon>Sacoglossa</taxon>
        <taxon>Placobranchoidea</taxon>
        <taxon>Plakobranchidae</taxon>
        <taxon>Elysia</taxon>
    </lineage>
</organism>
<feature type="domain" description="C3H1-type" evidence="2">
    <location>
        <begin position="46"/>
        <end position="73"/>
    </location>
</feature>
<dbReference type="InterPro" id="IPR000571">
    <property type="entry name" value="Znf_CCCH"/>
</dbReference>
<dbReference type="EMBL" id="BMAT01009245">
    <property type="protein sequence ID" value="GFS02494.1"/>
    <property type="molecule type" value="Genomic_DNA"/>
</dbReference>
<dbReference type="GO" id="GO:0008270">
    <property type="term" value="F:zinc ion binding"/>
    <property type="evidence" value="ECO:0007669"/>
    <property type="project" value="UniProtKB-KW"/>
</dbReference>
<evidence type="ECO:0000313" key="3">
    <source>
        <dbReference type="EMBL" id="GFS02494.1"/>
    </source>
</evidence>
<evidence type="ECO:0000256" key="1">
    <source>
        <dbReference type="PROSITE-ProRule" id="PRU00723"/>
    </source>
</evidence>
<reference evidence="3 4" key="1">
    <citation type="journal article" date="2021" name="Elife">
        <title>Chloroplast acquisition without the gene transfer in kleptoplastic sea slugs, Plakobranchus ocellatus.</title>
        <authorList>
            <person name="Maeda T."/>
            <person name="Takahashi S."/>
            <person name="Yoshida T."/>
            <person name="Shimamura S."/>
            <person name="Takaki Y."/>
            <person name="Nagai Y."/>
            <person name="Toyoda A."/>
            <person name="Suzuki Y."/>
            <person name="Arimoto A."/>
            <person name="Ishii H."/>
            <person name="Satoh N."/>
            <person name="Nishiyama T."/>
            <person name="Hasebe M."/>
            <person name="Maruyama T."/>
            <person name="Minagawa J."/>
            <person name="Obokata J."/>
            <person name="Shigenobu S."/>
        </authorList>
    </citation>
    <scope>NUCLEOTIDE SEQUENCE [LARGE SCALE GENOMIC DNA]</scope>
</reference>
<evidence type="ECO:0000313" key="4">
    <source>
        <dbReference type="Proteomes" id="UP000762676"/>
    </source>
</evidence>
<accession>A0AAV4HX14</accession>
<name>A0AAV4HX14_9GAST</name>
<dbReference type="Gene3D" id="4.10.1000.10">
    <property type="entry name" value="Zinc finger, CCCH-type"/>
    <property type="match status" value="1"/>
</dbReference>
<dbReference type="PROSITE" id="PS50103">
    <property type="entry name" value="ZF_C3H1"/>
    <property type="match status" value="1"/>
</dbReference>